<dbReference type="EMBL" id="CASHTH010002848">
    <property type="protein sequence ID" value="CAI8036131.1"/>
    <property type="molecule type" value="Genomic_DNA"/>
</dbReference>
<dbReference type="Proteomes" id="UP001174909">
    <property type="component" value="Unassembled WGS sequence"/>
</dbReference>
<name>A0AA35X165_GEOBA</name>
<keyword evidence="14" id="KW-1185">Reference proteome</keyword>
<comment type="caution">
    <text evidence="13">The sequence shown here is derived from an EMBL/GenBank/DDBJ whole genome shotgun (WGS) entry which is preliminary data.</text>
</comment>
<keyword evidence="6" id="KW-0445">Lipid transport</keyword>
<evidence type="ECO:0000256" key="8">
    <source>
        <dbReference type="ARBA" id="ARBA00063535"/>
    </source>
</evidence>
<dbReference type="PROSITE" id="PS50848">
    <property type="entry name" value="START"/>
    <property type="match status" value="1"/>
</dbReference>
<dbReference type="SUPFAM" id="SSF55961">
    <property type="entry name" value="Bet v1-like"/>
    <property type="match status" value="1"/>
</dbReference>
<gene>
    <name evidence="13" type="ORF">GBAR_LOCUS20273</name>
</gene>
<keyword evidence="2" id="KW-0813">Transport</keyword>
<comment type="subcellular location">
    <subcellularLocation>
        <location evidence="1">Cytoplasm</location>
    </subcellularLocation>
</comment>
<proteinExistence type="predicted"/>
<dbReference type="GO" id="GO:0005829">
    <property type="term" value="C:cytosol"/>
    <property type="evidence" value="ECO:0007669"/>
    <property type="project" value="UniProtKB-ARBA"/>
</dbReference>
<comment type="subunit">
    <text evidence="8">Interacts with ACOT13/THEM2.</text>
</comment>
<evidence type="ECO:0000256" key="5">
    <source>
        <dbReference type="ARBA" id="ARBA00022990"/>
    </source>
</evidence>
<evidence type="ECO:0000259" key="12">
    <source>
        <dbReference type="PROSITE" id="PS50848"/>
    </source>
</evidence>
<evidence type="ECO:0000256" key="11">
    <source>
        <dbReference type="ARBA" id="ARBA00079049"/>
    </source>
</evidence>
<keyword evidence="3" id="KW-0963">Cytoplasm</keyword>
<evidence type="ECO:0000313" key="13">
    <source>
        <dbReference type="EMBL" id="CAI8036131.1"/>
    </source>
</evidence>
<dbReference type="InterPro" id="IPR023393">
    <property type="entry name" value="START-like_dom_sf"/>
</dbReference>
<keyword evidence="5" id="KW-0007">Acetylation</keyword>
<dbReference type="PANTHER" id="PTHR19308">
    <property type="entry name" value="PHOSPHATIDYLCHOLINE TRANSFER PROTEIN"/>
    <property type="match status" value="1"/>
</dbReference>
<dbReference type="GO" id="GO:0008525">
    <property type="term" value="F:phosphatidylcholine transporter activity"/>
    <property type="evidence" value="ECO:0007669"/>
    <property type="project" value="TreeGrafter"/>
</dbReference>
<dbReference type="SMART" id="SM00234">
    <property type="entry name" value="START"/>
    <property type="match status" value="1"/>
</dbReference>
<keyword evidence="4" id="KW-0597">Phosphoprotein</keyword>
<sequence>MAMNTVFSVGPGVFTEDEFSRAVGELDSPDLEGWELLVESMGTKVYRKYREESGLYEYKTLGEMADLDPEMCAQVYVDWEYRKIWDSYVLDLHPIKDKSSGMEGLYWCVDYPWPLSDRDYTFVRDFKIVEIDGVRTYAVMAKSHLFPEEKERSGIVRVDSFQQSCVMRTDGKVGSKAFMHYYDNPKGMIPTWLINWAAKTGVPQFLDMMRKAVFGYPEFLETRAKELGLEKMDNVERMRRLYGVAASEIPADQLPSQH</sequence>
<dbReference type="Gene3D" id="3.30.530.20">
    <property type="match status" value="1"/>
</dbReference>
<evidence type="ECO:0000256" key="9">
    <source>
        <dbReference type="ARBA" id="ARBA00069061"/>
    </source>
</evidence>
<organism evidence="13 14">
    <name type="scientific">Geodia barretti</name>
    <name type="common">Barrett's horny sponge</name>
    <dbReference type="NCBI Taxonomy" id="519541"/>
    <lineage>
        <taxon>Eukaryota</taxon>
        <taxon>Metazoa</taxon>
        <taxon>Porifera</taxon>
        <taxon>Demospongiae</taxon>
        <taxon>Heteroscleromorpha</taxon>
        <taxon>Tetractinellida</taxon>
        <taxon>Astrophorina</taxon>
        <taxon>Geodiidae</taxon>
        <taxon>Geodia</taxon>
    </lineage>
</organism>
<dbReference type="AlphaFoldDB" id="A0AA35X165"/>
<protein>
    <recommendedName>
        <fullName evidence="9">Phosphatidylcholine transfer protein</fullName>
    </recommendedName>
    <alternativeName>
        <fullName evidence="11">START domain-containing protein 2</fullName>
    </alternativeName>
    <alternativeName>
        <fullName evidence="10">StAR-related lipid transfer protein 2</fullName>
    </alternativeName>
</protein>
<evidence type="ECO:0000256" key="6">
    <source>
        <dbReference type="ARBA" id="ARBA00023055"/>
    </source>
</evidence>
<evidence type="ECO:0000256" key="7">
    <source>
        <dbReference type="ARBA" id="ARBA00023121"/>
    </source>
</evidence>
<evidence type="ECO:0000256" key="10">
    <source>
        <dbReference type="ARBA" id="ARBA00077188"/>
    </source>
</evidence>
<feature type="domain" description="START" evidence="12">
    <location>
        <begin position="32"/>
        <end position="218"/>
    </location>
</feature>
<dbReference type="PANTHER" id="PTHR19308:SF39">
    <property type="entry name" value="PHOSPHATIDYLCHOLINE TRANSFER PROTEIN"/>
    <property type="match status" value="1"/>
</dbReference>
<keyword evidence="7" id="KW-0446">Lipid-binding</keyword>
<reference evidence="13" key="1">
    <citation type="submission" date="2023-03" db="EMBL/GenBank/DDBJ databases">
        <authorList>
            <person name="Steffen K."/>
            <person name="Cardenas P."/>
        </authorList>
    </citation>
    <scope>NUCLEOTIDE SEQUENCE</scope>
</reference>
<evidence type="ECO:0000256" key="2">
    <source>
        <dbReference type="ARBA" id="ARBA00022448"/>
    </source>
</evidence>
<dbReference type="GO" id="GO:0031210">
    <property type="term" value="F:phosphatidylcholine binding"/>
    <property type="evidence" value="ECO:0007669"/>
    <property type="project" value="TreeGrafter"/>
</dbReference>
<evidence type="ECO:0000313" key="14">
    <source>
        <dbReference type="Proteomes" id="UP001174909"/>
    </source>
</evidence>
<evidence type="ECO:0000256" key="1">
    <source>
        <dbReference type="ARBA" id="ARBA00004496"/>
    </source>
</evidence>
<dbReference type="InterPro" id="IPR002913">
    <property type="entry name" value="START_lipid-bd_dom"/>
</dbReference>
<evidence type="ECO:0000256" key="3">
    <source>
        <dbReference type="ARBA" id="ARBA00022490"/>
    </source>
</evidence>
<dbReference type="FunFam" id="3.30.530.20:FF:000017">
    <property type="entry name" value="Phosphatidylcholine transfer protein, putative"/>
    <property type="match status" value="1"/>
</dbReference>
<accession>A0AA35X165</accession>
<dbReference type="InterPro" id="IPR051213">
    <property type="entry name" value="START_lipid_transfer"/>
</dbReference>
<dbReference type="Pfam" id="PF01852">
    <property type="entry name" value="START"/>
    <property type="match status" value="1"/>
</dbReference>
<evidence type="ECO:0000256" key="4">
    <source>
        <dbReference type="ARBA" id="ARBA00022553"/>
    </source>
</evidence>